<evidence type="ECO:0000313" key="2">
    <source>
        <dbReference type="EMBL" id="MPC59557.1"/>
    </source>
</evidence>
<dbReference type="EMBL" id="VSRR010016669">
    <property type="protein sequence ID" value="MPC59557.1"/>
    <property type="molecule type" value="Genomic_DNA"/>
</dbReference>
<protein>
    <recommendedName>
        <fullName evidence="1">Reverse transcriptase domain-containing protein</fullName>
    </recommendedName>
</protein>
<feature type="domain" description="Reverse transcriptase" evidence="1">
    <location>
        <begin position="1"/>
        <end position="126"/>
    </location>
</feature>
<dbReference type="Pfam" id="PF00078">
    <property type="entry name" value="RVT_1"/>
    <property type="match status" value="1"/>
</dbReference>
<proteinExistence type="predicted"/>
<dbReference type="PANTHER" id="PTHR33332">
    <property type="entry name" value="REVERSE TRANSCRIPTASE DOMAIN-CONTAINING PROTEIN"/>
    <property type="match status" value="1"/>
</dbReference>
<dbReference type="InterPro" id="IPR000477">
    <property type="entry name" value="RT_dom"/>
</dbReference>
<sequence>MYLHIKKAFDRVPHKRLLWKIKYIRGIKGNILNWMTDYLTDWKMRTMIRDTPLSWSTITSGVIKGSVLSTIIFQVYINNNIQEGLSSYINLVADDAKLLRVIKNIGDYMELQKNIDKTREWSQKWK</sequence>
<reference evidence="2 3" key="1">
    <citation type="submission" date="2019-05" db="EMBL/GenBank/DDBJ databases">
        <title>Another draft genome of Portunus trituberculatus and its Hox gene families provides insights of decapod evolution.</title>
        <authorList>
            <person name="Jeong J.-H."/>
            <person name="Song I."/>
            <person name="Kim S."/>
            <person name="Choi T."/>
            <person name="Kim D."/>
            <person name="Ryu S."/>
            <person name="Kim W."/>
        </authorList>
    </citation>
    <scope>NUCLEOTIDE SEQUENCE [LARGE SCALE GENOMIC DNA]</scope>
    <source>
        <tissue evidence="2">Muscle</tissue>
    </source>
</reference>
<name>A0A5B7GQP5_PORTR</name>
<evidence type="ECO:0000259" key="1">
    <source>
        <dbReference type="PROSITE" id="PS50878"/>
    </source>
</evidence>
<organism evidence="2 3">
    <name type="scientific">Portunus trituberculatus</name>
    <name type="common">Swimming crab</name>
    <name type="synonym">Neptunus trituberculatus</name>
    <dbReference type="NCBI Taxonomy" id="210409"/>
    <lineage>
        <taxon>Eukaryota</taxon>
        <taxon>Metazoa</taxon>
        <taxon>Ecdysozoa</taxon>
        <taxon>Arthropoda</taxon>
        <taxon>Crustacea</taxon>
        <taxon>Multicrustacea</taxon>
        <taxon>Malacostraca</taxon>
        <taxon>Eumalacostraca</taxon>
        <taxon>Eucarida</taxon>
        <taxon>Decapoda</taxon>
        <taxon>Pleocyemata</taxon>
        <taxon>Brachyura</taxon>
        <taxon>Eubrachyura</taxon>
        <taxon>Portunoidea</taxon>
        <taxon>Portunidae</taxon>
        <taxon>Portuninae</taxon>
        <taxon>Portunus</taxon>
    </lineage>
</organism>
<keyword evidence="3" id="KW-1185">Reference proteome</keyword>
<evidence type="ECO:0000313" key="3">
    <source>
        <dbReference type="Proteomes" id="UP000324222"/>
    </source>
</evidence>
<gene>
    <name evidence="2" type="ORF">E2C01_053581</name>
</gene>
<comment type="caution">
    <text evidence="2">The sequence shown here is derived from an EMBL/GenBank/DDBJ whole genome shotgun (WGS) entry which is preliminary data.</text>
</comment>
<dbReference type="Proteomes" id="UP000324222">
    <property type="component" value="Unassembled WGS sequence"/>
</dbReference>
<dbReference type="AlphaFoldDB" id="A0A5B7GQP5"/>
<dbReference type="PROSITE" id="PS50878">
    <property type="entry name" value="RT_POL"/>
    <property type="match status" value="1"/>
</dbReference>
<accession>A0A5B7GQP5</accession>